<dbReference type="SUPFAM" id="SSF103473">
    <property type="entry name" value="MFS general substrate transporter"/>
    <property type="match status" value="1"/>
</dbReference>
<dbReference type="GO" id="GO:0022857">
    <property type="term" value="F:transmembrane transporter activity"/>
    <property type="evidence" value="ECO:0007669"/>
    <property type="project" value="InterPro"/>
</dbReference>
<reference evidence="7 8" key="1">
    <citation type="submission" date="2012-02" db="EMBL/GenBank/DDBJ databases">
        <title>Whole genome shotgun sequence of Mobilicoccus pelagius NBRC 104925.</title>
        <authorList>
            <person name="Yoshida Y."/>
            <person name="Hosoyama A."/>
            <person name="Tsuchikane K."/>
            <person name="Katsumata H."/>
            <person name="Yamazaki S."/>
            <person name="Fujita N."/>
        </authorList>
    </citation>
    <scope>NUCLEOTIDE SEQUENCE [LARGE SCALE GENOMIC DNA]</scope>
    <source>
        <strain evidence="7 8">NBRC 104925</strain>
    </source>
</reference>
<name>H5UU94_9MICO</name>
<protein>
    <recommendedName>
        <fullName evidence="6">Major facilitator superfamily (MFS) profile domain-containing protein</fullName>
    </recommendedName>
</protein>
<dbReference type="PANTHER" id="PTHR23523:SF2">
    <property type="entry name" value="2-NITROIMIDAZOLE TRANSPORTER"/>
    <property type="match status" value="1"/>
</dbReference>
<dbReference type="InterPro" id="IPR011701">
    <property type="entry name" value="MFS"/>
</dbReference>
<dbReference type="PROSITE" id="PS50850">
    <property type="entry name" value="MFS"/>
    <property type="match status" value="1"/>
</dbReference>
<keyword evidence="2 5" id="KW-0812">Transmembrane</keyword>
<evidence type="ECO:0000256" key="2">
    <source>
        <dbReference type="ARBA" id="ARBA00022692"/>
    </source>
</evidence>
<keyword evidence="4 5" id="KW-0472">Membrane</keyword>
<evidence type="ECO:0000256" key="5">
    <source>
        <dbReference type="SAM" id="Phobius"/>
    </source>
</evidence>
<evidence type="ECO:0000313" key="7">
    <source>
        <dbReference type="EMBL" id="GAB49302.1"/>
    </source>
</evidence>
<feature type="transmembrane region" description="Helical" evidence="5">
    <location>
        <begin position="127"/>
        <end position="146"/>
    </location>
</feature>
<organism evidence="7 8">
    <name type="scientific">Mobilicoccus pelagius NBRC 104925</name>
    <dbReference type="NCBI Taxonomy" id="1089455"/>
    <lineage>
        <taxon>Bacteria</taxon>
        <taxon>Bacillati</taxon>
        <taxon>Actinomycetota</taxon>
        <taxon>Actinomycetes</taxon>
        <taxon>Micrococcales</taxon>
        <taxon>Dermatophilaceae</taxon>
        <taxon>Mobilicoccus</taxon>
    </lineage>
</organism>
<dbReference type="Gene3D" id="1.20.1250.20">
    <property type="entry name" value="MFS general substrate transporter like domains"/>
    <property type="match status" value="1"/>
</dbReference>
<evidence type="ECO:0000259" key="6">
    <source>
        <dbReference type="PROSITE" id="PS50850"/>
    </source>
</evidence>
<keyword evidence="8" id="KW-1185">Reference proteome</keyword>
<feature type="transmembrane region" description="Helical" evidence="5">
    <location>
        <begin position="158"/>
        <end position="180"/>
    </location>
</feature>
<feature type="transmembrane region" description="Helical" evidence="5">
    <location>
        <begin position="49"/>
        <end position="67"/>
    </location>
</feature>
<evidence type="ECO:0000313" key="8">
    <source>
        <dbReference type="Proteomes" id="UP000004367"/>
    </source>
</evidence>
<feature type="transmembrane region" description="Helical" evidence="5">
    <location>
        <begin position="74"/>
        <end position="91"/>
    </location>
</feature>
<accession>H5UU94</accession>
<feature type="transmembrane region" description="Helical" evidence="5">
    <location>
        <begin position="363"/>
        <end position="381"/>
    </location>
</feature>
<dbReference type="InterPro" id="IPR020846">
    <property type="entry name" value="MFS_dom"/>
</dbReference>
<feature type="transmembrane region" description="Helical" evidence="5">
    <location>
        <begin position="97"/>
        <end position="115"/>
    </location>
</feature>
<dbReference type="STRING" id="1089455.MOPEL_099_01020"/>
<dbReference type="Proteomes" id="UP000004367">
    <property type="component" value="Unassembled WGS sequence"/>
</dbReference>
<feature type="transmembrane region" description="Helical" evidence="5">
    <location>
        <begin position="241"/>
        <end position="261"/>
    </location>
</feature>
<dbReference type="EMBL" id="BAFE01000076">
    <property type="protein sequence ID" value="GAB49302.1"/>
    <property type="molecule type" value="Genomic_DNA"/>
</dbReference>
<feature type="domain" description="Major facilitator superfamily (MFS) profile" evidence="6">
    <location>
        <begin position="8"/>
        <end position="379"/>
    </location>
</feature>
<evidence type="ECO:0000256" key="1">
    <source>
        <dbReference type="ARBA" id="ARBA00004651"/>
    </source>
</evidence>
<dbReference type="eggNOG" id="COG2807">
    <property type="taxonomic scope" value="Bacteria"/>
</dbReference>
<dbReference type="InterPro" id="IPR052524">
    <property type="entry name" value="MFS_Cyanate_Porter"/>
</dbReference>
<sequence length="394" mass="39880">MWRPGVTIALAVLAVAFLLRAPITSVPPTLSTLRADLHLGPALAGATTSLPMVCFGLFAFAAPYLVGRLGLERAMLLLLVPIAAGALVRSAGGAAAFFLGTVLVGCGIALGNVLVPSFIRSRFPTRIALLMGAYTATLQISGALGSTATVPLEDGLGWGWPLALGLWAVPALAVLAWWVVIVRRTPGHDAGAVTPPTGLRAVATTRRAWAITAFMGLQSLIFYSLVTWLPDQLTAQGLSPAAAGAVLGLFSLLGIPGSFVAPRFATSRRARPWITAVCGVQIVALLCLGLGPAAAAVAASVCGLAQGAAFSSALTFVADQPDSADVPAVSALAQGVGYVVAATGPILLGVLFDATGSWQVPDLVLVGVLVVLVVLGGHVGSSLHRANAVARAAG</sequence>
<feature type="transmembrane region" description="Helical" evidence="5">
    <location>
        <begin position="329"/>
        <end position="351"/>
    </location>
</feature>
<gene>
    <name evidence="7" type="ORF">MOPEL_099_01020</name>
</gene>
<feature type="transmembrane region" description="Helical" evidence="5">
    <location>
        <begin position="208"/>
        <end position="229"/>
    </location>
</feature>
<proteinExistence type="predicted"/>
<comment type="caution">
    <text evidence="7">The sequence shown here is derived from an EMBL/GenBank/DDBJ whole genome shotgun (WGS) entry which is preliminary data.</text>
</comment>
<comment type="subcellular location">
    <subcellularLocation>
        <location evidence="1">Cell membrane</location>
        <topology evidence="1">Multi-pass membrane protein</topology>
    </subcellularLocation>
</comment>
<evidence type="ECO:0000256" key="4">
    <source>
        <dbReference type="ARBA" id="ARBA00023136"/>
    </source>
</evidence>
<dbReference type="GO" id="GO:0005886">
    <property type="term" value="C:plasma membrane"/>
    <property type="evidence" value="ECO:0007669"/>
    <property type="project" value="UniProtKB-SubCell"/>
</dbReference>
<keyword evidence="3 5" id="KW-1133">Transmembrane helix</keyword>
<evidence type="ECO:0000256" key="3">
    <source>
        <dbReference type="ARBA" id="ARBA00022989"/>
    </source>
</evidence>
<dbReference type="PANTHER" id="PTHR23523">
    <property type="match status" value="1"/>
</dbReference>
<dbReference type="InterPro" id="IPR036259">
    <property type="entry name" value="MFS_trans_sf"/>
</dbReference>
<dbReference type="Pfam" id="PF07690">
    <property type="entry name" value="MFS_1"/>
    <property type="match status" value="1"/>
</dbReference>
<dbReference type="AlphaFoldDB" id="H5UU94"/>